<organism evidence="1 2">
    <name type="scientific">Vreelandella boliviensis LC1</name>
    <dbReference type="NCBI Taxonomy" id="1072583"/>
    <lineage>
        <taxon>Bacteria</taxon>
        <taxon>Pseudomonadati</taxon>
        <taxon>Pseudomonadota</taxon>
        <taxon>Gammaproteobacteria</taxon>
        <taxon>Oceanospirillales</taxon>
        <taxon>Halomonadaceae</taxon>
        <taxon>Vreelandella</taxon>
    </lineage>
</organism>
<name>A0A7U9C0T0_9GAMM</name>
<proteinExistence type="predicted"/>
<dbReference type="EMBL" id="JH393258">
    <property type="protein sequence ID" value="EHJ93016.1"/>
    <property type="molecule type" value="Genomic_DNA"/>
</dbReference>
<dbReference type="AntiFam" id="ANF00010">
    <property type="entry name" value="tRNA translation"/>
</dbReference>
<dbReference type="AlphaFoldDB" id="A0A7U9C0T0"/>
<protein>
    <submittedName>
        <fullName evidence="1">Uncharacterized protein</fullName>
    </submittedName>
</protein>
<accession>A0A7U9C0T0</accession>
<sequence length="75" mass="7850">MLTKSGVFSLIRTVGSGQIAQLVEQGIENPRVGGSIPSLATTLLGYRQVVRHRFLVAAFPGSNPGTPAIANKISC</sequence>
<evidence type="ECO:0000313" key="1">
    <source>
        <dbReference type="EMBL" id="EHJ93016.1"/>
    </source>
</evidence>
<gene>
    <name evidence="1" type="ORF">KUC_2978</name>
</gene>
<reference evidence="1 2" key="1">
    <citation type="submission" date="2011-10" db="EMBL/GenBank/DDBJ databases">
        <authorList>
            <person name="Quillaguamn J."/>
            <person name="Guzmn D."/>
            <person name="Balderrama-Subieta A."/>
            <person name="Cardona-Ortuo C."/>
            <person name="Guevara-Martnez M."/>
            <person name="Callisaya-Quispe N."/>
        </authorList>
    </citation>
    <scope>NUCLEOTIDE SEQUENCE [LARGE SCALE GENOMIC DNA]</scope>
    <source>
        <strain evidence="1 2">LC1</strain>
    </source>
</reference>
<dbReference type="Proteomes" id="UP000005756">
    <property type="component" value="Unassembled WGS sequence"/>
</dbReference>
<evidence type="ECO:0000313" key="2">
    <source>
        <dbReference type="Proteomes" id="UP000005756"/>
    </source>
</evidence>